<dbReference type="EMBL" id="RCHS01000199">
    <property type="protein sequence ID" value="RMX60293.1"/>
    <property type="molecule type" value="Genomic_DNA"/>
</dbReference>
<proteinExistence type="predicted"/>
<keyword evidence="2" id="KW-1185">Reference proteome</keyword>
<dbReference type="Proteomes" id="UP000275408">
    <property type="component" value="Unassembled WGS sequence"/>
</dbReference>
<reference evidence="1 2" key="1">
    <citation type="journal article" date="2018" name="Sci. Rep.">
        <title>Comparative analysis of the Pocillopora damicornis genome highlights role of immune system in coral evolution.</title>
        <authorList>
            <person name="Cunning R."/>
            <person name="Bay R.A."/>
            <person name="Gillette P."/>
            <person name="Baker A.C."/>
            <person name="Traylor-Knowles N."/>
        </authorList>
    </citation>
    <scope>NUCLEOTIDE SEQUENCE [LARGE SCALE GENOMIC DNA]</scope>
    <source>
        <strain evidence="1">RSMAS</strain>
        <tissue evidence="1">Whole animal</tissue>
    </source>
</reference>
<evidence type="ECO:0000313" key="2">
    <source>
        <dbReference type="Proteomes" id="UP000275408"/>
    </source>
</evidence>
<dbReference type="AlphaFoldDB" id="A0A3M6V2W3"/>
<accession>A0A3M6V2W3</accession>
<protein>
    <submittedName>
        <fullName evidence="1">Uncharacterized protein</fullName>
    </submittedName>
</protein>
<sequence length="122" mass="13810">METNWEAGENGSDNLVLECDSCRFGSGFEAELLGLTSADGEELNEREPGGSLLMLIDLDFCDWDLVILFFKGVGRRERLFWPFALSDFLFETLLEAAKKLIVVNRLEVSRGKETVTVTRDFH</sequence>
<organism evidence="1 2">
    <name type="scientific">Pocillopora damicornis</name>
    <name type="common">Cauliflower coral</name>
    <name type="synonym">Millepora damicornis</name>
    <dbReference type="NCBI Taxonomy" id="46731"/>
    <lineage>
        <taxon>Eukaryota</taxon>
        <taxon>Metazoa</taxon>
        <taxon>Cnidaria</taxon>
        <taxon>Anthozoa</taxon>
        <taxon>Hexacorallia</taxon>
        <taxon>Scleractinia</taxon>
        <taxon>Astrocoeniina</taxon>
        <taxon>Pocilloporidae</taxon>
        <taxon>Pocillopora</taxon>
    </lineage>
</organism>
<gene>
    <name evidence="1" type="ORF">pdam_00017991</name>
</gene>
<name>A0A3M6V2W3_POCDA</name>
<comment type="caution">
    <text evidence="1">The sequence shown here is derived from an EMBL/GenBank/DDBJ whole genome shotgun (WGS) entry which is preliminary data.</text>
</comment>
<evidence type="ECO:0000313" key="1">
    <source>
        <dbReference type="EMBL" id="RMX60293.1"/>
    </source>
</evidence>